<dbReference type="CDD" id="cd02440">
    <property type="entry name" value="AdoMet_MTases"/>
    <property type="match status" value="1"/>
</dbReference>
<dbReference type="InterPro" id="IPR029063">
    <property type="entry name" value="SAM-dependent_MTases_sf"/>
</dbReference>
<evidence type="ECO:0000256" key="3">
    <source>
        <dbReference type="ARBA" id="ARBA00022679"/>
    </source>
</evidence>
<dbReference type="GO" id="GO:0005737">
    <property type="term" value="C:cytoplasm"/>
    <property type="evidence" value="ECO:0007669"/>
    <property type="project" value="UniProtKB-SubCell"/>
</dbReference>
<keyword evidence="1 5" id="KW-0963">Cytoplasm</keyword>
<dbReference type="SUPFAM" id="SSF53335">
    <property type="entry name" value="S-adenosyl-L-methionine-dependent methyltransferases"/>
    <property type="match status" value="1"/>
</dbReference>
<keyword evidence="2 5" id="KW-0489">Methyltransferase</keyword>
<evidence type="ECO:0000256" key="1">
    <source>
        <dbReference type="ARBA" id="ARBA00022490"/>
    </source>
</evidence>
<evidence type="ECO:0000256" key="4">
    <source>
        <dbReference type="ARBA" id="ARBA00022691"/>
    </source>
</evidence>
<keyword evidence="4 5" id="KW-0949">S-adenosyl-L-methionine</keyword>
<dbReference type="STRING" id="52586.A0A0B1PGR2"/>
<dbReference type="OrthoDB" id="10069295at2759"/>
<dbReference type="EMBL" id="JNVN01000020">
    <property type="protein sequence ID" value="KHJ36445.1"/>
    <property type="molecule type" value="Genomic_DNA"/>
</dbReference>
<comment type="subcellular location">
    <subcellularLocation>
        <location evidence="5">Cytoplasm</location>
    </subcellularLocation>
</comment>
<comment type="caution">
    <text evidence="7">The sequence shown here is derived from an EMBL/GenBank/DDBJ whole genome shotgun (WGS) entry which is preliminary data.</text>
</comment>
<evidence type="ECO:0000259" key="6">
    <source>
        <dbReference type="Pfam" id="PF13847"/>
    </source>
</evidence>
<dbReference type="OMA" id="PTPSFQF"/>
<keyword evidence="5" id="KW-0813">Transport</keyword>
<dbReference type="HOGENOM" id="CLU_044783_1_0_1"/>
<proteinExistence type="inferred from homology"/>
<dbReference type="InterPro" id="IPR025714">
    <property type="entry name" value="Methyltranfer_dom"/>
</dbReference>
<keyword evidence="3 5" id="KW-0808">Transferase</keyword>
<keyword evidence="8" id="KW-1185">Reference proteome</keyword>
<dbReference type="HAMAP" id="MF_03188">
    <property type="entry name" value="Methyltr_EFM4"/>
    <property type="match status" value="1"/>
</dbReference>
<sequence>MALGKLTTPIQLAPSPLGTKEYWDNLYDEEIANHIQDAKSEGTIWFDDANAVEKILDYLEDFINHPKASENHINRETSSILDLGTGNGHLLFRLRNCNGKSLKRLSWNGQMMGVDYSKKSIEFAQRIAIERKENSIEFKHWDIMNSEPDDILKGSNMKGWDIVLDKGTFDAISLSPETDTNGRRICENYRNRILPLIKTGGILLITSCNWTEMELKSWFHGPGLTYIDKIEYKSFSFGGQTGQKVSSICLLKGQYP</sequence>
<dbReference type="Pfam" id="PF13847">
    <property type="entry name" value="Methyltransf_31"/>
    <property type="match status" value="1"/>
</dbReference>
<feature type="domain" description="Methyltransferase" evidence="6">
    <location>
        <begin position="78"/>
        <end position="215"/>
    </location>
</feature>
<evidence type="ECO:0000313" key="7">
    <source>
        <dbReference type="EMBL" id="KHJ36445.1"/>
    </source>
</evidence>
<dbReference type="GO" id="GO:0032259">
    <property type="term" value="P:methylation"/>
    <property type="evidence" value="ECO:0007669"/>
    <property type="project" value="UniProtKB-KW"/>
</dbReference>
<dbReference type="PANTHER" id="PTHR12843:SF5">
    <property type="entry name" value="EEF1A LYSINE METHYLTRANSFERASE 2"/>
    <property type="match status" value="1"/>
</dbReference>
<name>A0A0B1PGR2_UNCNE</name>
<dbReference type="GO" id="GO:0016279">
    <property type="term" value="F:protein-lysine N-methyltransferase activity"/>
    <property type="evidence" value="ECO:0007669"/>
    <property type="project" value="UniProtKB-UniRule"/>
</dbReference>
<dbReference type="EC" id="2.1.1.-" evidence="5"/>
<protein>
    <recommendedName>
        <fullName evidence="5">Protein-lysine N-methyltransferase EFM4</fullName>
        <ecNumber evidence="5">2.1.1.-</ecNumber>
    </recommendedName>
    <alternativeName>
        <fullName evidence="5">Elongation factor methyltransferase 4</fullName>
    </alternativeName>
</protein>
<evidence type="ECO:0000256" key="5">
    <source>
        <dbReference type="HAMAP-Rule" id="MF_03188"/>
    </source>
</evidence>
<dbReference type="PANTHER" id="PTHR12843">
    <property type="entry name" value="PROTEIN-LYSINE N-METHYLTRANSFERASE METTL10"/>
    <property type="match status" value="1"/>
</dbReference>
<dbReference type="InterPro" id="IPR026635">
    <property type="entry name" value="Efm4/METTL10"/>
</dbReference>
<dbReference type="Proteomes" id="UP000030854">
    <property type="component" value="Unassembled WGS sequence"/>
</dbReference>
<comment type="function">
    <text evidence="5">S-adenosyl-L-methionine-dependent protein-lysine N-methyltransferase that mono- and dimethylates elongation factor 1-alpha at 'Lys-316'. May play a role in intracellular transport.</text>
</comment>
<dbReference type="AlphaFoldDB" id="A0A0B1PGR2"/>
<gene>
    <name evidence="5" type="primary">EFM4</name>
    <name evidence="7" type="ORF">EV44_g1551</name>
</gene>
<organism evidence="7 8">
    <name type="scientific">Uncinula necator</name>
    <name type="common">Grape powdery mildew</name>
    <dbReference type="NCBI Taxonomy" id="52586"/>
    <lineage>
        <taxon>Eukaryota</taxon>
        <taxon>Fungi</taxon>
        <taxon>Dikarya</taxon>
        <taxon>Ascomycota</taxon>
        <taxon>Pezizomycotina</taxon>
        <taxon>Leotiomycetes</taxon>
        <taxon>Erysiphales</taxon>
        <taxon>Erysiphaceae</taxon>
        <taxon>Erysiphe</taxon>
    </lineage>
</organism>
<comment type="similarity">
    <text evidence="5">Belongs to the class I-like SAM-binding methyltransferase superfamily. EFM4 family.</text>
</comment>
<dbReference type="GO" id="GO:0006417">
    <property type="term" value="P:regulation of translation"/>
    <property type="evidence" value="ECO:0007669"/>
    <property type="project" value="EnsemblFungi"/>
</dbReference>
<dbReference type="GO" id="GO:0016192">
    <property type="term" value="P:vesicle-mediated transport"/>
    <property type="evidence" value="ECO:0007669"/>
    <property type="project" value="UniProtKB-UniRule"/>
</dbReference>
<evidence type="ECO:0000256" key="2">
    <source>
        <dbReference type="ARBA" id="ARBA00022603"/>
    </source>
</evidence>
<dbReference type="Gene3D" id="3.40.50.150">
    <property type="entry name" value="Vaccinia Virus protein VP39"/>
    <property type="match status" value="1"/>
</dbReference>
<reference evidence="7 8" key="1">
    <citation type="journal article" date="2014" name="BMC Genomics">
        <title>Adaptive genomic structural variation in the grape powdery mildew pathogen, Erysiphe necator.</title>
        <authorList>
            <person name="Jones L."/>
            <person name="Riaz S."/>
            <person name="Morales-Cruz A."/>
            <person name="Amrine K.C."/>
            <person name="McGuire B."/>
            <person name="Gubler W.D."/>
            <person name="Walker M.A."/>
            <person name="Cantu D."/>
        </authorList>
    </citation>
    <scope>NUCLEOTIDE SEQUENCE [LARGE SCALE GENOMIC DNA]</scope>
    <source>
        <strain evidence="8">c</strain>
    </source>
</reference>
<accession>A0A0B1PGR2</accession>
<evidence type="ECO:0000313" key="8">
    <source>
        <dbReference type="Proteomes" id="UP000030854"/>
    </source>
</evidence>